<keyword evidence="1" id="KW-0812">Transmembrane</keyword>
<organism evidence="2">
    <name type="scientific">Brassica cretica</name>
    <name type="common">Mustard</name>
    <dbReference type="NCBI Taxonomy" id="69181"/>
    <lineage>
        <taxon>Eukaryota</taxon>
        <taxon>Viridiplantae</taxon>
        <taxon>Streptophyta</taxon>
        <taxon>Embryophyta</taxon>
        <taxon>Tracheophyta</taxon>
        <taxon>Spermatophyta</taxon>
        <taxon>Magnoliopsida</taxon>
        <taxon>eudicotyledons</taxon>
        <taxon>Gunneridae</taxon>
        <taxon>Pentapetalae</taxon>
        <taxon>rosids</taxon>
        <taxon>malvids</taxon>
        <taxon>Brassicales</taxon>
        <taxon>Brassicaceae</taxon>
        <taxon>Brassiceae</taxon>
        <taxon>Brassica</taxon>
    </lineage>
</organism>
<proteinExistence type="predicted"/>
<accession>A0A8S9LF38</accession>
<gene>
    <name evidence="2" type="ORF">F2Q70_00025147</name>
</gene>
<comment type="caution">
    <text evidence="2">The sequence shown here is derived from an EMBL/GenBank/DDBJ whole genome shotgun (WGS) entry which is preliminary data.</text>
</comment>
<dbReference type="AlphaFoldDB" id="A0A8S9LF38"/>
<protein>
    <submittedName>
        <fullName evidence="2">Uncharacterized protein</fullName>
    </submittedName>
</protein>
<sequence>MYNQLLASIPGDDMWNGIRARHDKQHQTGGRVTSLLYGSAQFFGVSLEHMELPRPVWGRTSFVIMAVMSVLGSLISFVLFLRTKKFYATLVAKRILK</sequence>
<dbReference type="EMBL" id="QGKY02000094">
    <property type="protein sequence ID" value="KAF2605535.1"/>
    <property type="molecule type" value="Genomic_DNA"/>
</dbReference>
<evidence type="ECO:0000313" key="2">
    <source>
        <dbReference type="EMBL" id="KAF2605535.1"/>
    </source>
</evidence>
<keyword evidence="1" id="KW-0472">Membrane</keyword>
<keyword evidence="1" id="KW-1133">Transmembrane helix</keyword>
<name>A0A8S9LF38_BRACR</name>
<reference evidence="2" key="1">
    <citation type="submission" date="2019-12" db="EMBL/GenBank/DDBJ databases">
        <title>Genome sequencing and annotation of Brassica cretica.</title>
        <authorList>
            <person name="Studholme D.J."/>
            <person name="Sarris P.F."/>
        </authorList>
    </citation>
    <scope>NUCLEOTIDE SEQUENCE</scope>
    <source>
        <strain evidence="2">PFS-102/07</strain>
        <tissue evidence="2">Leaf</tissue>
    </source>
</reference>
<feature type="transmembrane region" description="Helical" evidence="1">
    <location>
        <begin position="62"/>
        <end position="81"/>
    </location>
</feature>
<evidence type="ECO:0000256" key="1">
    <source>
        <dbReference type="SAM" id="Phobius"/>
    </source>
</evidence>